<sequence>MSPRQTPTILQRRFGTELRRLREAAGMSAPTAAGLLGTDRTVISNVEAGRFGISEERLRRLASIYECDDADLVNALADLTGSRKTGWWEEYRGKIPPGFLDVSALEDYAVGLRTVQIAHLPGLFHTEEHARAIFGLFFPPLARLEIELRVAHRLARRTVVTGDSPISYSGVVHEAALRMQFGGRDVARAQLQHLLESSERPNVTLRVVPFEAGGFPLLGDSSVLYAEAPNPHLDTVHMDSPAEPVFLDSPTQLANFRTRLDMAEKVALTPTKSRDFVRKIAREL</sequence>
<accession>A0A6B3BSZ0</accession>
<dbReference type="Gene3D" id="1.10.260.40">
    <property type="entry name" value="lambda repressor-like DNA-binding domains"/>
    <property type="match status" value="1"/>
</dbReference>
<dbReference type="PROSITE" id="PS50943">
    <property type="entry name" value="HTH_CROC1"/>
    <property type="match status" value="1"/>
</dbReference>
<evidence type="ECO:0000259" key="1">
    <source>
        <dbReference type="PROSITE" id="PS50943"/>
    </source>
</evidence>
<dbReference type="CDD" id="cd00093">
    <property type="entry name" value="HTH_XRE"/>
    <property type="match status" value="1"/>
</dbReference>
<dbReference type="SMART" id="SM00530">
    <property type="entry name" value="HTH_XRE"/>
    <property type="match status" value="1"/>
</dbReference>
<dbReference type="Pfam" id="PF19054">
    <property type="entry name" value="DUF5753"/>
    <property type="match status" value="1"/>
</dbReference>
<dbReference type="RefSeq" id="WP_164315583.1">
    <property type="nucleotide sequence ID" value="NZ_JAAGLU010000012.1"/>
</dbReference>
<evidence type="ECO:0000313" key="2">
    <source>
        <dbReference type="EMBL" id="NEC87471.1"/>
    </source>
</evidence>
<protein>
    <submittedName>
        <fullName evidence="2">Helix-turn-helix domain-containing protein</fullName>
    </submittedName>
</protein>
<proteinExistence type="predicted"/>
<dbReference type="InterPro" id="IPR001387">
    <property type="entry name" value="Cro/C1-type_HTH"/>
</dbReference>
<reference evidence="2" key="1">
    <citation type="submission" date="2020-01" db="EMBL/GenBank/DDBJ databases">
        <title>Insect and environment-associated Actinomycetes.</title>
        <authorList>
            <person name="Currrie C."/>
            <person name="Chevrette M."/>
            <person name="Carlson C."/>
            <person name="Stubbendieck R."/>
            <person name="Wendt-Pienkowski E."/>
        </authorList>
    </citation>
    <scope>NUCLEOTIDE SEQUENCE</scope>
    <source>
        <strain evidence="2">SID12501</strain>
    </source>
</reference>
<organism evidence="2">
    <name type="scientific">Streptomyces sp. SID12501</name>
    <dbReference type="NCBI Taxonomy" id="2706042"/>
    <lineage>
        <taxon>Bacteria</taxon>
        <taxon>Bacillati</taxon>
        <taxon>Actinomycetota</taxon>
        <taxon>Actinomycetes</taxon>
        <taxon>Kitasatosporales</taxon>
        <taxon>Streptomycetaceae</taxon>
        <taxon>Streptomyces</taxon>
    </lineage>
</organism>
<dbReference type="GO" id="GO:0003677">
    <property type="term" value="F:DNA binding"/>
    <property type="evidence" value="ECO:0007669"/>
    <property type="project" value="InterPro"/>
</dbReference>
<dbReference type="EMBL" id="JAAGLU010000012">
    <property type="protein sequence ID" value="NEC87471.1"/>
    <property type="molecule type" value="Genomic_DNA"/>
</dbReference>
<dbReference type="InterPro" id="IPR010982">
    <property type="entry name" value="Lambda_DNA-bd_dom_sf"/>
</dbReference>
<comment type="caution">
    <text evidence="2">The sequence shown here is derived from an EMBL/GenBank/DDBJ whole genome shotgun (WGS) entry which is preliminary data.</text>
</comment>
<dbReference type="SUPFAM" id="SSF47413">
    <property type="entry name" value="lambda repressor-like DNA-binding domains"/>
    <property type="match status" value="1"/>
</dbReference>
<dbReference type="InterPro" id="IPR043917">
    <property type="entry name" value="DUF5753"/>
</dbReference>
<feature type="domain" description="HTH cro/C1-type" evidence="1">
    <location>
        <begin position="18"/>
        <end position="72"/>
    </location>
</feature>
<dbReference type="Pfam" id="PF13560">
    <property type="entry name" value="HTH_31"/>
    <property type="match status" value="1"/>
</dbReference>
<name>A0A6B3BSZ0_9ACTN</name>
<gene>
    <name evidence="2" type="ORF">G3I71_16920</name>
</gene>
<dbReference type="AlphaFoldDB" id="A0A6B3BSZ0"/>